<dbReference type="EMBL" id="CP097218">
    <property type="protein sequence ID" value="UQN28696.1"/>
    <property type="molecule type" value="Genomic_DNA"/>
</dbReference>
<protein>
    <submittedName>
        <fullName evidence="2">DUF1345 domain-containing protein</fullName>
    </submittedName>
</protein>
<feature type="transmembrane region" description="Helical" evidence="1">
    <location>
        <begin position="35"/>
        <end position="58"/>
    </location>
</feature>
<gene>
    <name evidence="2" type="ORF">M4486_13800</name>
</gene>
<keyword evidence="1" id="KW-0472">Membrane</keyword>
<feature type="transmembrane region" description="Helical" evidence="1">
    <location>
        <begin position="105"/>
        <end position="124"/>
    </location>
</feature>
<accession>A0ABY4N3L4</accession>
<sequence length="212" mass="22267">MTRLKDSTRLRLLLSIVVGGVLGVLLWLATDRVHATMIAITVGETVFLVTSWLSLWPMDAEQTRRSVGREDLRPSADEALTAGASALAVITVVALHLGAAGPSGASTLGAVITLVGVFGAWACVHQTYAVHYAHRYYATGGGLDFGDDDPPAYSDFLYVAYAVGMTYGVTDTGAVDRGMRKIVLRHGLVSFVFGLVILGAAVNLVAGVFGLG</sequence>
<dbReference type="Proteomes" id="UP001055868">
    <property type="component" value="Chromosome"/>
</dbReference>
<proteinExistence type="predicted"/>
<evidence type="ECO:0000256" key="1">
    <source>
        <dbReference type="SAM" id="Phobius"/>
    </source>
</evidence>
<organism evidence="2 3">
    <name type="scientific">Brachybacterium kimchii</name>
    <dbReference type="NCBI Taxonomy" id="2942909"/>
    <lineage>
        <taxon>Bacteria</taxon>
        <taxon>Bacillati</taxon>
        <taxon>Actinomycetota</taxon>
        <taxon>Actinomycetes</taxon>
        <taxon>Micrococcales</taxon>
        <taxon>Dermabacteraceae</taxon>
        <taxon>Brachybacterium</taxon>
    </lineage>
</organism>
<reference evidence="2" key="1">
    <citation type="submission" date="2022-05" db="EMBL/GenBank/DDBJ databases">
        <title>Genomic analysis of Brachybacterium sp. CBA3104.</title>
        <authorList>
            <person name="Roh S.W."/>
            <person name="Kim Y.B."/>
            <person name="Kim Y."/>
        </authorList>
    </citation>
    <scope>NUCLEOTIDE SEQUENCE</scope>
    <source>
        <strain evidence="2">CBA3104</strain>
    </source>
</reference>
<feature type="transmembrane region" description="Helical" evidence="1">
    <location>
        <begin position="79"/>
        <end position="99"/>
    </location>
</feature>
<feature type="transmembrane region" description="Helical" evidence="1">
    <location>
        <begin position="187"/>
        <end position="211"/>
    </location>
</feature>
<keyword evidence="3" id="KW-1185">Reference proteome</keyword>
<feature type="transmembrane region" description="Helical" evidence="1">
    <location>
        <begin position="12"/>
        <end position="29"/>
    </location>
</feature>
<dbReference type="InterPro" id="IPR009781">
    <property type="entry name" value="DUF1345"/>
</dbReference>
<evidence type="ECO:0000313" key="2">
    <source>
        <dbReference type="EMBL" id="UQN28696.1"/>
    </source>
</evidence>
<dbReference type="RefSeq" id="WP_249477821.1">
    <property type="nucleotide sequence ID" value="NZ_CP097218.1"/>
</dbReference>
<name>A0ABY4N3L4_9MICO</name>
<evidence type="ECO:0000313" key="3">
    <source>
        <dbReference type="Proteomes" id="UP001055868"/>
    </source>
</evidence>
<dbReference type="Pfam" id="PF07077">
    <property type="entry name" value="DUF1345"/>
    <property type="match status" value="1"/>
</dbReference>
<keyword evidence="1" id="KW-1133">Transmembrane helix</keyword>
<keyword evidence="1" id="KW-0812">Transmembrane</keyword>